<keyword evidence="3" id="KW-1185">Reference proteome</keyword>
<dbReference type="PANTHER" id="PTHR40453:SF1">
    <property type="entry name" value="PROTEIN YOEF"/>
    <property type="match status" value="1"/>
</dbReference>
<dbReference type="NCBIfam" id="TIGR02528">
    <property type="entry name" value="EutP"/>
    <property type="match status" value="1"/>
</dbReference>
<dbReference type="EMBL" id="WSFT01000022">
    <property type="protein sequence ID" value="MBS4537837.1"/>
    <property type="molecule type" value="Genomic_DNA"/>
</dbReference>
<gene>
    <name evidence="2" type="ORF">GOQ27_05150</name>
</gene>
<proteinExistence type="inferred from homology"/>
<name>A0A942UYA4_9FIRM</name>
<comment type="caution">
    <text evidence="2">The sequence shown here is derived from an EMBL/GenBank/DDBJ whole genome shotgun (WGS) entry which is preliminary data.</text>
</comment>
<organism evidence="2 3">
    <name type="scientific">Anaeromonas frigoriresistens</name>
    <dbReference type="NCBI Taxonomy" id="2683708"/>
    <lineage>
        <taxon>Bacteria</taxon>
        <taxon>Bacillati</taxon>
        <taxon>Bacillota</taxon>
        <taxon>Tissierellia</taxon>
        <taxon>Tissierellales</taxon>
        <taxon>Thermohalobacteraceae</taxon>
        <taxon>Anaeromonas</taxon>
    </lineage>
</organism>
<dbReference type="PIRSF" id="PIRSF036409">
    <property type="entry name" value="EutP_PduV"/>
    <property type="match status" value="1"/>
</dbReference>
<dbReference type="RefSeq" id="WP_203365768.1">
    <property type="nucleotide sequence ID" value="NZ_WSFT01000022.1"/>
</dbReference>
<dbReference type="CDD" id="cd00882">
    <property type="entry name" value="Ras_like_GTPase"/>
    <property type="match status" value="1"/>
</dbReference>
<evidence type="ECO:0000313" key="3">
    <source>
        <dbReference type="Proteomes" id="UP000724672"/>
    </source>
</evidence>
<dbReference type="InterPro" id="IPR012381">
    <property type="entry name" value="EutP_PduV"/>
</dbReference>
<evidence type="ECO:0000313" key="2">
    <source>
        <dbReference type="EMBL" id="MBS4537837.1"/>
    </source>
</evidence>
<dbReference type="AlphaFoldDB" id="A0A942UYA4"/>
<evidence type="ECO:0000256" key="1">
    <source>
        <dbReference type="PIRNR" id="PIRNR036409"/>
    </source>
</evidence>
<sequence>MKKVILIGEIGCGKTTFVQSLKEIDMEYKKTQTMEYYENVIDTPGEYLENRRYYNALIVSSYDCDVIGLVQDSSSKKCSFPPSFASIFAKPVIGIITKIDKESKDLEYATACLKLAGVKEIFKVSAVEKVGIDQFKDYLK</sequence>
<dbReference type="GO" id="GO:0005524">
    <property type="term" value="F:ATP binding"/>
    <property type="evidence" value="ECO:0007669"/>
    <property type="project" value="UniProtKB-UniRule"/>
</dbReference>
<dbReference type="GO" id="GO:0006576">
    <property type="term" value="P:biogenic amine metabolic process"/>
    <property type="evidence" value="ECO:0007669"/>
    <property type="project" value="InterPro"/>
</dbReference>
<reference evidence="2" key="1">
    <citation type="submission" date="2019-12" db="EMBL/GenBank/DDBJ databases">
        <title>Clostridiaceae gen. nov. sp. nov., isolated from sediment in Xinjiang, China.</title>
        <authorList>
            <person name="Zhang R."/>
        </authorList>
    </citation>
    <scope>NUCLEOTIDE SEQUENCE</scope>
    <source>
        <strain evidence="2">D2Q-11</strain>
    </source>
</reference>
<protein>
    <submittedName>
        <fullName evidence="2">EutP/PduV family microcompartment system protein</fullName>
    </submittedName>
</protein>
<keyword evidence="1" id="KW-0547">Nucleotide-binding</keyword>
<dbReference type="Proteomes" id="UP000724672">
    <property type="component" value="Unassembled WGS sequence"/>
</dbReference>
<dbReference type="PANTHER" id="PTHR40453">
    <property type="entry name" value="PROTEIN YOEF"/>
    <property type="match status" value="1"/>
</dbReference>
<dbReference type="Gene3D" id="3.40.50.300">
    <property type="entry name" value="P-loop containing nucleotide triphosphate hydrolases"/>
    <property type="match status" value="1"/>
</dbReference>
<comment type="similarity">
    <text evidence="1">Belongs to the EutP/PduV family.</text>
</comment>
<dbReference type="InterPro" id="IPR027417">
    <property type="entry name" value="P-loop_NTPase"/>
</dbReference>
<dbReference type="SUPFAM" id="SSF52540">
    <property type="entry name" value="P-loop containing nucleoside triphosphate hydrolases"/>
    <property type="match status" value="1"/>
</dbReference>
<dbReference type="Pfam" id="PF10662">
    <property type="entry name" value="PduV-EutP"/>
    <property type="match status" value="1"/>
</dbReference>
<accession>A0A942UYA4</accession>